<evidence type="ECO:0000256" key="1">
    <source>
        <dbReference type="SAM" id="MobiDB-lite"/>
    </source>
</evidence>
<reference evidence="2" key="1">
    <citation type="submission" date="2023-06" db="EMBL/GenBank/DDBJ databases">
        <title>Male Hemibagrus guttatus genome.</title>
        <authorList>
            <person name="Bian C."/>
        </authorList>
    </citation>
    <scope>NUCLEOTIDE SEQUENCE</scope>
    <source>
        <strain evidence="2">Male_cb2023</strain>
        <tissue evidence="2">Muscle</tissue>
    </source>
</reference>
<feature type="region of interest" description="Disordered" evidence="1">
    <location>
        <begin position="543"/>
        <end position="626"/>
    </location>
</feature>
<sequence>MNDGRKTCSSTPEENREQPGILRTTQSKLKINRLKRSPKTNQTQKSDVNNFRAENDFKTPTRAPKLGFRSAVSDESPNNDSELQHEIIWDPTSPVTPVRTGKWASILWRGRRRPATFKSVDIADIVNRIAPKNKRSEEAESTLLQWIGDTAVPCTPEIREPRTKPKPPRQNPVEDLLKLAKQFDFNMFQQEEAHLQPDPQSSSEATREGEDLFFDEDNPPASPQSCSDAERPPLGLEDTKTNGDCLPDDLGLVQEMDDDLDLLFDGSTQQLSGGLSQGFSSRSQDAVAFTPQVGVKSDSVKNVTRLGGASQSSTVKVHVAAPTLRLSSIKQVGAADDFDDDWNNDDLLDDSLVMEMTQNPELFSAPQCSSTQKQTNKNYVYCQNNDKEAKSGESRRFSQRLNKATGNENVRKSGFNLKTQVFPSSKVPSMVPGSHSVSKTISQPKKPMENQQQLATTNPNSTWSSSLVSRSYAPRSVPSATTETTFTFRINKITKEKENHLTVEDDVLCDLAAEDLDSIFASDDIWDDGADDDDLFCEACEKVEESMAEPEPPPKASVSKPTPQNSRMQSTQNVTSKRESRFTQPSPSNPRIYNHSATGNRAPSSTEVLPGAHHNTSAPNNSTITSSERTYRFSCVKSTTGTGSDAYNTARQVSESSMATAGQSYQRIQDDHQFKKPYRTFNAAPAVSKDMSKAVMTRCSDAEIERKKQQAMERRRLRMLANQNLQAPV</sequence>
<dbReference type="PANTHER" id="PTHR16434">
    <property type="entry name" value="EWING'S TUMOR-ASSOCIATED ANTIGEN 1 ETAA1"/>
    <property type="match status" value="1"/>
</dbReference>
<feature type="region of interest" description="Disordered" evidence="1">
    <location>
        <begin position="424"/>
        <end position="466"/>
    </location>
</feature>
<feature type="compositionally biased region" description="Polar residues" evidence="1">
    <location>
        <begin position="435"/>
        <end position="466"/>
    </location>
</feature>
<protein>
    <recommendedName>
        <fullName evidence="4">Ewing's tumor-associated antigen 1</fullName>
    </recommendedName>
</protein>
<dbReference type="GO" id="GO:0043596">
    <property type="term" value="C:nuclear replication fork"/>
    <property type="evidence" value="ECO:0007669"/>
    <property type="project" value="TreeGrafter"/>
</dbReference>
<evidence type="ECO:0000313" key="3">
    <source>
        <dbReference type="Proteomes" id="UP001274896"/>
    </source>
</evidence>
<dbReference type="Pfam" id="PF15350">
    <property type="entry name" value="ETAA1"/>
    <property type="match status" value="2"/>
</dbReference>
<gene>
    <name evidence="2" type="ORF">QTP70_029383</name>
</gene>
<dbReference type="GO" id="GO:2000001">
    <property type="term" value="P:regulation of DNA damage checkpoint"/>
    <property type="evidence" value="ECO:0007669"/>
    <property type="project" value="TreeGrafter"/>
</dbReference>
<dbReference type="GO" id="GO:0043539">
    <property type="term" value="F:protein serine/threonine kinase activator activity"/>
    <property type="evidence" value="ECO:0007669"/>
    <property type="project" value="TreeGrafter"/>
</dbReference>
<dbReference type="GO" id="GO:0031297">
    <property type="term" value="P:replication fork processing"/>
    <property type="evidence" value="ECO:0007669"/>
    <property type="project" value="TreeGrafter"/>
</dbReference>
<feature type="region of interest" description="Disordered" evidence="1">
    <location>
        <begin position="1"/>
        <end position="64"/>
    </location>
</feature>
<keyword evidence="3" id="KW-1185">Reference proteome</keyword>
<dbReference type="GO" id="GO:0006974">
    <property type="term" value="P:DNA damage response"/>
    <property type="evidence" value="ECO:0007669"/>
    <property type="project" value="TreeGrafter"/>
</dbReference>
<organism evidence="2 3">
    <name type="scientific">Hemibagrus guttatus</name>
    <dbReference type="NCBI Taxonomy" id="175788"/>
    <lineage>
        <taxon>Eukaryota</taxon>
        <taxon>Metazoa</taxon>
        <taxon>Chordata</taxon>
        <taxon>Craniata</taxon>
        <taxon>Vertebrata</taxon>
        <taxon>Euteleostomi</taxon>
        <taxon>Actinopterygii</taxon>
        <taxon>Neopterygii</taxon>
        <taxon>Teleostei</taxon>
        <taxon>Ostariophysi</taxon>
        <taxon>Siluriformes</taxon>
        <taxon>Bagridae</taxon>
        <taxon>Hemibagrus</taxon>
    </lineage>
</organism>
<feature type="compositionally biased region" description="Polar residues" evidence="1">
    <location>
        <begin position="582"/>
        <end position="607"/>
    </location>
</feature>
<dbReference type="PANTHER" id="PTHR16434:SF4">
    <property type="entry name" value="ETAA1 ACTIVATOR OF ATR KINASE"/>
    <property type="match status" value="1"/>
</dbReference>
<feature type="region of interest" description="Disordered" evidence="1">
    <location>
        <begin position="387"/>
        <end position="412"/>
    </location>
</feature>
<dbReference type="Proteomes" id="UP001274896">
    <property type="component" value="Unassembled WGS sequence"/>
</dbReference>
<feature type="region of interest" description="Disordered" evidence="1">
    <location>
        <begin position="193"/>
        <end position="242"/>
    </location>
</feature>
<evidence type="ECO:0000313" key="2">
    <source>
        <dbReference type="EMBL" id="KAK3511043.1"/>
    </source>
</evidence>
<proteinExistence type="predicted"/>
<accession>A0AAE0Q128</accession>
<feature type="compositionally biased region" description="Basic and acidic residues" evidence="1">
    <location>
        <begin position="387"/>
        <end position="396"/>
    </location>
</feature>
<dbReference type="InterPro" id="IPR029406">
    <property type="entry name" value="ETAA1"/>
</dbReference>
<name>A0AAE0Q128_9TELE</name>
<feature type="compositionally biased region" description="Polar residues" evidence="1">
    <location>
        <begin position="614"/>
        <end position="626"/>
    </location>
</feature>
<feature type="compositionally biased region" description="Polar residues" evidence="1">
    <location>
        <begin position="559"/>
        <end position="575"/>
    </location>
</feature>
<feature type="compositionally biased region" description="Polar residues" evidence="1">
    <location>
        <begin position="39"/>
        <end position="49"/>
    </location>
</feature>
<feature type="compositionally biased region" description="Polar residues" evidence="1">
    <location>
        <begin position="399"/>
        <end position="408"/>
    </location>
</feature>
<dbReference type="AlphaFoldDB" id="A0AAE0Q128"/>
<dbReference type="EMBL" id="JAUCMX010000025">
    <property type="protein sequence ID" value="KAK3511043.1"/>
    <property type="molecule type" value="Genomic_DNA"/>
</dbReference>
<evidence type="ECO:0008006" key="4">
    <source>
        <dbReference type="Google" id="ProtNLM"/>
    </source>
</evidence>
<comment type="caution">
    <text evidence="2">The sequence shown here is derived from an EMBL/GenBank/DDBJ whole genome shotgun (WGS) entry which is preliminary data.</text>
</comment>